<dbReference type="AlphaFoldDB" id="A0A7L4ZUH8"/>
<keyword evidence="2" id="KW-1185">Reference proteome</keyword>
<dbReference type="InterPro" id="IPR026444">
    <property type="entry name" value="Secre_tail"/>
</dbReference>
<dbReference type="RefSeq" id="WP_151080396.1">
    <property type="nucleotide sequence ID" value="NZ_CP047647.1"/>
</dbReference>
<name>A0A7L4ZUH8_9BACT</name>
<dbReference type="Proteomes" id="UP000326380">
    <property type="component" value="Unassembled WGS sequence"/>
</dbReference>
<sequence>MHHFVLGLLALLPLLRNAGPRVAYAAATVEAFAPPSGFPKAASSLTPADRCRDAPLFSHDKLNHYRTTNGAGCRFGLVQDPSPDSLVLFRLYPPPGREQLVLELNAAVPLAAAQFRLLDGDGHELLKVPLRARRLNLDLSRHAAGTYVLEVRSAGQLYTQKVVHE</sequence>
<protein>
    <submittedName>
        <fullName evidence="1">T9SS type A sorting domain-containing protein</fullName>
    </submittedName>
</protein>
<reference evidence="1 2" key="1">
    <citation type="submission" date="2019-09" db="EMBL/GenBank/DDBJ databases">
        <title>Genome sequence of Hymenobacter sp. M3.</title>
        <authorList>
            <person name="Srinivasan S."/>
        </authorList>
    </citation>
    <scope>NUCLEOTIDE SEQUENCE [LARGE SCALE GENOMIC DNA]</scope>
    <source>
        <strain evidence="1 2">M3</strain>
    </source>
</reference>
<organism evidence="1 2">
    <name type="scientific">Hymenobacter busanensis</name>
    <dbReference type="NCBI Taxonomy" id="2607656"/>
    <lineage>
        <taxon>Bacteria</taxon>
        <taxon>Pseudomonadati</taxon>
        <taxon>Bacteroidota</taxon>
        <taxon>Cytophagia</taxon>
        <taxon>Cytophagales</taxon>
        <taxon>Hymenobacteraceae</taxon>
        <taxon>Hymenobacter</taxon>
    </lineage>
</organism>
<dbReference type="NCBIfam" id="TIGR04183">
    <property type="entry name" value="Por_Secre_tail"/>
    <property type="match status" value="1"/>
</dbReference>
<accession>A0A7L4ZUH8</accession>
<dbReference type="EMBL" id="VTWU01000007">
    <property type="protein sequence ID" value="KAA9327166.1"/>
    <property type="molecule type" value="Genomic_DNA"/>
</dbReference>
<gene>
    <name evidence="1" type="ORF">F0P96_18185</name>
</gene>
<comment type="caution">
    <text evidence="1">The sequence shown here is derived from an EMBL/GenBank/DDBJ whole genome shotgun (WGS) entry which is preliminary data.</text>
</comment>
<proteinExistence type="predicted"/>
<evidence type="ECO:0000313" key="2">
    <source>
        <dbReference type="Proteomes" id="UP000326380"/>
    </source>
</evidence>
<evidence type="ECO:0000313" key="1">
    <source>
        <dbReference type="EMBL" id="KAA9327166.1"/>
    </source>
</evidence>